<dbReference type="EMBL" id="CAGI01000181">
    <property type="protein sequence ID" value="CCF53263.1"/>
    <property type="molecule type" value="Genomic_DNA"/>
</dbReference>
<name>I2G270_USTHO</name>
<accession>I2G270</accession>
<keyword evidence="2" id="KW-1185">Reference proteome</keyword>
<organism evidence="1 2">
    <name type="scientific">Ustilago hordei</name>
    <name type="common">Barley covered smut fungus</name>
    <dbReference type="NCBI Taxonomy" id="120017"/>
    <lineage>
        <taxon>Eukaryota</taxon>
        <taxon>Fungi</taxon>
        <taxon>Dikarya</taxon>
        <taxon>Basidiomycota</taxon>
        <taxon>Ustilaginomycotina</taxon>
        <taxon>Ustilaginomycetes</taxon>
        <taxon>Ustilaginales</taxon>
        <taxon>Ustilaginaceae</taxon>
        <taxon>Ustilago</taxon>
    </lineage>
</organism>
<dbReference type="HOGENOM" id="CLU_1628287_0_0_1"/>
<proteinExistence type="predicted"/>
<dbReference type="AlphaFoldDB" id="I2G270"/>
<reference evidence="1 2" key="1">
    <citation type="journal article" date="2012" name="Plant Cell">
        <title>Genome comparison of barley and maize smut fungi reveals targeted loss of RNA silencing components and species-specific presence of transposable elements.</title>
        <authorList>
            <person name="Laurie J.D."/>
            <person name="Ali S."/>
            <person name="Linning R."/>
            <person name="Mannhaupt G."/>
            <person name="Wong P."/>
            <person name="Gueldener U."/>
            <person name="Muensterkoetter M."/>
            <person name="Moore R."/>
            <person name="Kahmann R."/>
            <person name="Bakkeren G."/>
            <person name="Schirawski J."/>
        </authorList>
    </citation>
    <scope>NUCLEOTIDE SEQUENCE [LARGE SCALE GENOMIC DNA]</scope>
    <source>
        <strain evidence="2">Uh4875-4</strain>
    </source>
</reference>
<gene>
    <name evidence="1" type="ORF">UHOR_02713</name>
</gene>
<protein>
    <submittedName>
        <fullName evidence="1">Uncharacterized protein</fullName>
    </submittedName>
</protein>
<sequence length="163" mass="18472">MHTAYARPRFIDVSIGLREPRESRWNVEASSTGLMSLRLLISQTHHVDSFHSIFKLRSPKTELVVGKVFCCEPPPSPFLRRTRLRVRRWVVGSGNQKVAEQREQRAKGAAVELLMVACKRYTVVNGIAELWAGNSIAFASSKVSRLARVVTRKLGHVARFLYI</sequence>
<evidence type="ECO:0000313" key="1">
    <source>
        <dbReference type="EMBL" id="CCF53263.1"/>
    </source>
</evidence>
<comment type="caution">
    <text evidence="1">The sequence shown here is derived from an EMBL/GenBank/DDBJ whole genome shotgun (WGS) entry which is preliminary data.</text>
</comment>
<dbReference type="Proteomes" id="UP000006174">
    <property type="component" value="Unassembled WGS sequence"/>
</dbReference>
<evidence type="ECO:0000313" key="2">
    <source>
        <dbReference type="Proteomes" id="UP000006174"/>
    </source>
</evidence>